<dbReference type="Pfam" id="PF07441">
    <property type="entry name" value="BofA"/>
    <property type="match status" value="1"/>
</dbReference>
<dbReference type="InterPro" id="IPR010001">
    <property type="entry name" value="BofA"/>
</dbReference>
<comment type="caution">
    <text evidence="2">The sequence shown here is derived from an EMBL/GenBank/DDBJ whole genome shotgun (WGS) entry which is preliminary data.</text>
</comment>
<dbReference type="EMBL" id="LMUA01000018">
    <property type="protein sequence ID" value="KUE75625.1"/>
    <property type="molecule type" value="Genomic_DNA"/>
</dbReference>
<sequence>MILVQTIGVFAALMSVIGVVLAASKAKRPLLRALGSAVCGAASLGAVNLLAGYTGVSIALNYATAFVAVVLGAPGVVTMLLLRVLLLF</sequence>
<evidence type="ECO:0000256" key="1">
    <source>
        <dbReference type="SAM" id="Phobius"/>
    </source>
</evidence>
<feature type="transmembrane region" description="Helical" evidence="1">
    <location>
        <begin position="30"/>
        <end position="51"/>
    </location>
</feature>
<keyword evidence="1" id="KW-0472">Membrane</keyword>
<keyword evidence="1" id="KW-1133">Transmembrane helix</keyword>
<evidence type="ECO:0000313" key="2">
    <source>
        <dbReference type="EMBL" id="KUE75625.1"/>
    </source>
</evidence>
<reference evidence="2 3" key="1">
    <citation type="submission" date="2015-10" db="EMBL/GenBank/DDBJ databases">
        <title>A novel member of the family Ruminococcaceae isolated from human faeces.</title>
        <authorList>
            <person name="Shkoporov A.N."/>
            <person name="Chaplin A.V."/>
            <person name="Motuzova O.V."/>
            <person name="Kafarskaia L.I."/>
            <person name="Efimov B.A."/>
        </authorList>
    </citation>
    <scope>NUCLEOTIDE SEQUENCE [LARGE SCALE GENOMIC DNA]</scope>
    <source>
        <strain evidence="2 3">668</strain>
    </source>
</reference>
<evidence type="ECO:0000313" key="3">
    <source>
        <dbReference type="Proteomes" id="UP000053433"/>
    </source>
</evidence>
<organism evidence="2 3">
    <name type="scientific">Ruthenibacterium lactatiformans</name>
    <dbReference type="NCBI Taxonomy" id="1550024"/>
    <lineage>
        <taxon>Bacteria</taxon>
        <taxon>Bacillati</taxon>
        <taxon>Bacillota</taxon>
        <taxon>Clostridia</taxon>
        <taxon>Eubacteriales</taxon>
        <taxon>Oscillospiraceae</taxon>
        <taxon>Ruthenibacterium</taxon>
    </lineage>
</organism>
<feature type="transmembrane region" description="Helical" evidence="1">
    <location>
        <begin position="63"/>
        <end position="86"/>
    </location>
</feature>
<dbReference type="AlphaFoldDB" id="A0A0W7TP51"/>
<feature type="transmembrane region" description="Helical" evidence="1">
    <location>
        <begin position="6"/>
        <end position="23"/>
    </location>
</feature>
<dbReference type="RefSeq" id="WP_009326020.1">
    <property type="nucleotide sequence ID" value="NZ_CAOJUJ010000001.1"/>
</dbReference>
<dbReference type="GeneID" id="42855492"/>
<keyword evidence="1" id="KW-0812">Transmembrane</keyword>
<accession>A0A0W7TP51</accession>
<protein>
    <submittedName>
        <fullName evidence="2">Uncharacterized protein</fullName>
    </submittedName>
</protein>
<proteinExistence type="predicted"/>
<name>A0A0W7TP51_9FIRM</name>
<gene>
    <name evidence="2" type="ORF">ASJ35_12690</name>
</gene>
<dbReference type="Proteomes" id="UP000053433">
    <property type="component" value="Unassembled WGS sequence"/>
</dbReference>